<keyword evidence="6 8" id="KW-0539">Nucleus</keyword>
<evidence type="ECO:0000256" key="8">
    <source>
        <dbReference type="RuleBase" id="RU004549"/>
    </source>
</evidence>
<dbReference type="PANTHER" id="PTHR31734:SF103">
    <property type="entry name" value="AUXIN-RESPONSIVE PROTEIN IAA16"/>
    <property type="match status" value="1"/>
</dbReference>
<evidence type="ECO:0000256" key="6">
    <source>
        <dbReference type="ARBA" id="ARBA00023242"/>
    </source>
</evidence>
<keyword evidence="7 8" id="KW-0927">Auxin signaling pathway</keyword>
<keyword evidence="3 8" id="KW-0678">Repressor</keyword>
<dbReference type="InterPro" id="IPR003311">
    <property type="entry name" value="AUX_IAA"/>
</dbReference>
<dbReference type="EMBL" id="JABTTQ020000011">
    <property type="protein sequence ID" value="KAK6146007.1"/>
    <property type="molecule type" value="Genomic_DNA"/>
</dbReference>
<dbReference type="Pfam" id="PF02309">
    <property type="entry name" value="AUX_IAA"/>
    <property type="match status" value="1"/>
</dbReference>
<comment type="caution">
    <text evidence="10">The sequence shown here is derived from an EMBL/GenBank/DDBJ whole genome shotgun (WGS) entry which is preliminary data.</text>
</comment>
<comment type="function">
    <text evidence="8">Aux/IAA proteins are short-lived transcriptional factors that function as repressors of early auxin response genes at low auxin concentrations.</text>
</comment>
<protein>
    <recommendedName>
        <fullName evidence="8">Auxin-responsive protein</fullName>
    </recommendedName>
</protein>
<dbReference type="InterPro" id="IPR033389">
    <property type="entry name" value="AUX/IAA_dom"/>
</dbReference>
<proteinExistence type="inferred from homology"/>
<evidence type="ECO:0000256" key="4">
    <source>
        <dbReference type="ARBA" id="ARBA00023015"/>
    </source>
</evidence>
<dbReference type="PANTHER" id="PTHR31734">
    <property type="entry name" value="AUXIN-RESPONSIVE PROTEIN IAA17"/>
    <property type="match status" value="1"/>
</dbReference>
<evidence type="ECO:0000256" key="3">
    <source>
        <dbReference type="ARBA" id="ARBA00022491"/>
    </source>
</evidence>
<evidence type="ECO:0000256" key="5">
    <source>
        <dbReference type="ARBA" id="ARBA00023163"/>
    </source>
</evidence>
<dbReference type="Gene3D" id="3.10.20.90">
    <property type="entry name" value="Phosphatidylinositol 3-kinase Catalytic Subunit, Chain A, domain 1"/>
    <property type="match status" value="1"/>
</dbReference>
<evidence type="ECO:0000259" key="9">
    <source>
        <dbReference type="PROSITE" id="PS51745"/>
    </source>
</evidence>
<dbReference type="InterPro" id="IPR053793">
    <property type="entry name" value="PB1-like"/>
</dbReference>
<evidence type="ECO:0000256" key="7">
    <source>
        <dbReference type="ARBA" id="ARBA00023294"/>
    </source>
</evidence>
<dbReference type="PROSITE" id="PS51745">
    <property type="entry name" value="PB1"/>
    <property type="match status" value="1"/>
</dbReference>
<keyword evidence="11" id="KW-1185">Reference proteome</keyword>
<evidence type="ECO:0000256" key="1">
    <source>
        <dbReference type="ARBA" id="ARBA00004123"/>
    </source>
</evidence>
<name>A0ABR0WID1_REHGL</name>
<evidence type="ECO:0000313" key="10">
    <source>
        <dbReference type="EMBL" id="KAK6146007.1"/>
    </source>
</evidence>
<feature type="domain" description="PB1" evidence="9">
    <location>
        <begin position="142"/>
        <end position="242"/>
    </location>
</feature>
<evidence type="ECO:0000256" key="2">
    <source>
        <dbReference type="ARBA" id="ARBA00006728"/>
    </source>
</evidence>
<gene>
    <name evidence="10" type="ORF">DH2020_019876</name>
</gene>
<evidence type="ECO:0000313" key="11">
    <source>
        <dbReference type="Proteomes" id="UP001318860"/>
    </source>
</evidence>
<dbReference type="SUPFAM" id="SSF54277">
    <property type="entry name" value="CAD &amp; PB1 domains"/>
    <property type="match status" value="1"/>
</dbReference>
<sequence length="415" mass="47525">MEVGRKMAGGMLGAEHGLNYKETELCLGLPGGGGENEAIKITGKRGFSETVDLKLKLQSNNNNNELSNGLDLKEKNIMIMKLTSSMDNKAMLPPKDPIKPPAKAQVVGWPPVRSFRKNIMAHQKSNTTNEDSDKAAACSNAAAFVKVSMDGAPYLRKVDLKMYNSYQELSDALAKMFSSFTMGNYGTQGMIDFMNESKLMDLLNSSEYVPTYEDKDGDWMLVGDVPWEMFVNSCKRLRIMKGSEAIGLAPRAMEKYMERFNQALQNSKLDDLGYHGFMYTWTNGQPSDNIQERLDRYLGNLEWVTLFPHYHIQHCHGWLPPLPIHIIWRNNDRRGKDRKSRKRKIFRFETMWLMDETCKTVVRKAWDSANSAKNILDIQHKNPKMWRGTAYMGKKSFWKCGATNQKLRRILTEKF</sequence>
<accession>A0ABR0WID1</accession>
<comment type="subunit">
    <text evidence="8">Homodimers and heterodimers.</text>
</comment>
<organism evidence="10 11">
    <name type="scientific">Rehmannia glutinosa</name>
    <name type="common">Chinese foxglove</name>
    <dbReference type="NCBI Taxonomy" id="99300"/>
    <lineage>
        <taxon>Eukaryota</taxon>
        <taxon>Viridiplantae</taxon>
        <taxon>Streptophyta</taxon>
        <taxon>Embryophyta</taxon>
        <taxon>Tracheophyta</taxon>
        <taxon>Spermatophyta</taxon>
        <taxon>Magnoliopsida</taxon>
        <taxon>eudicotyledons</taxon>
        <taxon>Gunneridae</taxon>
        <taxon>Pentapetalae</taxon>
        <taxon>asterids</taxon>
        <taxon>lamiids</taxon>
        <taxon>Lamiales</taxon>
        <taxon>Orobanchaceae</taxon>
        <taxon>Rehmannieae</taxon>
        <taxon>Rehmannia</taxon>
    </lineage>
</organism>
<comment type="similarity">
    <text evidence="2 8">Belongs to the Aux/IAA family.</text>
</comment>
<comment type="subcellular location">
    <subcellularLocation>
        <location evidence="1 8">Nucleus</location>
    </subcellularLocation>
</comment>
<dbReference type="Proteomes" id="UP001318860">
    <property type="component" value="Unassembled WGS sequence"/>
</dbReference>
<keyword evidence="5 8" id="KW-0804">Transcription</keyword>
<reference evidence="10 11" key="1">
    <citation type="journal article" date="2021" name="Comput. Struct. Biotechnol. J.">
        <title>De novo genome assembly of the potent medicinal plant Rehmannia glutinosa using nanopore technology.</title>
        <authorList>
            <person name="Ma L."/>
            <person name="Dong C."/>
            <person name="Song C."/>
            <person name="Wang X."/>
            <person name="Zheng X."/>
            <person name="Niu Y."/>
            <person name="Chen S."/>
            <person name="Feng W."/>
        </authorList>
    </citation>
    <scope>NUCLEOTIDE SEQUENCE [LARGE SCALE GENOMIC DNA]</scope>
    <source>
        <strain evidence="10">DH-2019</strain>
    </source>
</reference>
<keyword evidence="4 8" id="KW-0805">Transcription regulation</keyword>